<dbReference type="PROSITE" id="PS51257">
    <property type="entry name" value="PROKAR_LIPOPROTEIN"/>
    <property type="match status" value="1"/>
</dbReference>
<keyword evidence="1" id="KW-0732">Signal</keyword>
<keyword evidence="3" id="KW-1185">Reference proteome</keyword>
<proteinExistence type="predicted"/>
<dbReference type="STRING" id="519424.AZF04_13845"/>
<dbReference type="AlphaFoldDB" id="A0A161PVI5"/>
<feature type="signal peptide" evidence="1">
    <location>
        <begin position="1"/>
        <end position="34"/>
    </location>
</feature>
<reference evidence="2" key="1">
    <citation type="submission" date="2016-02" db="EMBL/GenBank/DDBJ databases">
        <title>Genome sequence of Bacillus trypoxylicola KCTC 13244(T).</title>
        <authorList>
            <person name="Jeong H."/>
            <person name="Park S.-H."/>
            <person name="Choi S.-K."/>
        </authorList>
    </citation>
    <scope>NUCLEOTIDE SEQUENCE [LARGE SCALE GENOMIC DNA]</scope>
    <source>
        <strain evidence="2">KCTC 13244</strain>
    </source>
</reference>
<sequence length="187" mass="21098">MQVNDKFNKGLIMMKLTIKRALLLILFLSILASCGESDPSNDQASQGTDYKDGWWIQGYVSDVKEQSVLLETESTGLVFFSEVGGAEVGDYIKMKVEAIMESYPGQAHVLDYEIEEPELPDAMNMDAKQAIQEAYPLVLEQLDMEAVSEELHYVTVRDVVFNSEHQSWQIIFFSNESGELTIEISNK</sequence>
<evidence type="ECO:0008006" key="4">
    <source>
        <dbReference type="Google" id="ProtNLM"/>
    </source>
</evidence>
<accession>A0A161PVI5</accession>
<name>A0A161PVI5_9BACI</name>
<dbReference type="Proteomes" id="UP000075806">
    <property type="component" value="Unassembled WGS sequence"/>
</dbReference>
<dbReference type="EMBL" id="LTAO01000040">
    <property type="protein sequence ID" value="KYG25567.1"/>
    <property type="molecule type" value="Genomic_DNA"/>
</dbReference>
<evidence type="ECO:0000313" key="2">
    <source>
        <dbReference type="EMBL" id="KYG25567.1"/>
    </source>
</evidence>
<gene>
    <name evidence="2" type="ORF">AZF04_13845</name>
</gene>
<protein>
    <recommendedName>
        <fullName evidence="4">DUF3221 domain-containing protein</fullName>
    </recommendedName>
</protein>
<comment type="caution">
    <text evidence="2">The sequence shown here is derived from an EMBL/GenBank/DDBJ whole genome shotgun (WGS) entry which is preliminary data.</text>
</comment>
<evidence type="ECO:0000313" key="3">
    <source>
        <dbReference type="Proteomes" id="UP000075806"/>
    </source>
</evidence>
<evidence type="ECO:0000256" key="1">
    <source>
        <dbReference type="SAM" id="SignalP"/>
    </source>
</evidence>
<feature type="chain" id="PRO_5039597230" description="DUF3221 domain-containing protein" evidence="1">
    <location>
        <begin position="35"/>
        <end position="187"/>
    </location>
</feature>
<organism evidence="2 3">
    <name type="scientific">Alkalihalobacillus trypoxylicola</name>
    <dbReference type="NCBI Taxonomy" id="519424"/>
    <lineage>
        <taxon>Bacteria</taxon>
        <taxon>Bacillati</taxon>
        <taxon>Bacillota</taxon>
        <taxon>Bacilli</taxon>
        <taxon>Bacillales</taxon>
        <taxon>Bacillaceae</taxon>
        <taxon>Alkalihalobacillus</taxon>
    </lineage>
</organism>